<evidence type="ECO:0000256" key="7">
    <source>
        <dbReference type="SAM" id="Phobius"/>
    </source>
</evidence>
<sequence>MSYGNDPYNQGGYPPQQPPQQPGPQGGYPSQGGYPPPPQGSYPAPPQGGQYGGGQYGAGAYGQPSGGYGGPELAHWGLRVGAYLIDALIVGIPSGILYTIGGSMTASSLEVDPNTGQLTSTGGSGIGMIIYLLGFAVAIGLGLWLKYQEGTTGQTVGKKVVGIKTVKEQTGEYIGFGMAFVRYLCHIIDGLPCYIGFLWPLWDAKRQTFADKIVGTVVVRA</sequence>
<feature type="transmembrane region" description="Helical" evidence="7">
    <location>
        <begin position="83"/>
        <end position="106"/>
    </location>
</feature>
<dbReference type="OrthoDB" id="9793824at2"/>
<dbReference type="InterPro" id="IPR010432">
    <property type="entry name" value="RDD"/>
</dbReference>
<gene>
    <name evidence="9" type="ORF">FED44_25755</name>
</gene>
<name>A0A5R8YNU7_9ACTN</name>
<dbReference type="GO" id="GO:0005886">
    <property type="term" value="C:plasma membrane"/>
    <property type="evidence" value="ECO:0007669"/>
    <property type="project" value="UniProtKB-SubCell"/>
</dbReference>
<evidence type="ECO:0000256" key="1">
    <source>
        <dbReference type="ARBA" id="ARBA00004651"/>
    </source>
</evidence>
<dbReference type="AlphaFoldDB" id="A0A5R8YNU7"/>
<reference evidence="9" key="1">
    <citation type="submission" date="2019-05" db="EMBL/GenBank/DDBJ databases">
        <title>Isolation, diversity and antifungal activity of Actinobacteria from wheat.</title>
        <authorList>
            <person name="Yu B."/>
        </authorList>
    </citation>
    <scope>NUCLEOTIDE SEQUENCE [LARGE SCALE GENOMIC DNA]</scope>
    <source>
        <strain evidence="9">NEAU-HEGS1-5</strain>
    </source>
</reference>
<accession>A0A5R8YNU7</accession>
<protein>
    <submittedName>
        <fullName evidence="9">RDD family protein</fullName>
    </submittedName>
</protein>
<organism evidence="9 10">
    <name type="scientific">Microbispora triticiradicis</name>
    <dbReference type="NCBI Taxonomy" id="2200763"/>
    <lineage>
        <taxon>Bacteria</taxon>
        <taxon>Bacillati</taxon>
        <taxon>Actinomycetota</taxon>
        <taxon>Actinomycetes</taxon>
        <taxon>Streptosporangiales</taxon>
        <taxon>Streptosporangiaceae</taxon>
        <taxon>Microbispora</taxon>
    </lineage>
</organism>
<keyword evidence="5 7" id="KW-0472">Membrane</keyword>
<dbReference type="Proteomes" id="UP000309033">
    <property type="component" value="Unassembled WGS sequence"/>
</dbReference>
<evidence type="ECO:0000313" key="9">
    <source>
        <dbReference type="EMBL" id="TLP55139.1"/>
    </source>
</evidence>
<feature type="compositionally biased region" description="Pro residues" evidence="6">
    <location>
        <begin position="34"/>
        <end position="46"/>
    </location>
</feature>
<keyword evidence="3 7" id="KW-0812">Transmembrane</keyword>
<evidence type="ECO:0000256" key="3">
    <source>
        <dbReference type="ARBA" id="ARBA00022692"/>
    </source>
</evidence>
<evidence type="ECO:0000256" key="6">
    <source>
        <dbReference type="SAM" id="MobiDB-lite"/>
    </source>
</evidence>
<dbReference type="Pfam" id="PF06271">
    <property type="entry name" value="RDD"/>
    <property type="match status" value="1"/>
</dbReference>
<keyword evidence="4 7" id="KW-1133">Transmembrane helix</keyword>
<evidence type="ECO:0000259" key="8">
    <source>
        <dbReference type="Pfam" id="PF06271"/>
    </source>
</evidence>
<feature type="transmembrane region" description="Helical" evidence="7">
    <location>
        <begin position="126"/>
        <end position="145"/>
    </location>
</feature>
<evidence type="ECO:0000256" key="4">
    <source>
        <dbReference type="ARBA" id="ARBA00022989"/>
    </source>
</evidence>
<dbReference type="InterPro" id="IPR051791">
    <property type="entry name" value="Pra-immunoreactive"/>
</dbReference>
<keyword evidence="10" id="KW-1185">Reference proteome</keyword>
<dbReference type="PANTHER" id="PTHR36115:SF6">
    <property type="entry name" value="PROLINE-RICH ANTIGEN HOMOLOG"/>
    <property type="match status" value="1"/>
</dbReference>
<comment type="subcellular location">
    <subcellularLocation>
        <location evidence="1">Cell membrane</location>
        <topology evidence="1">Multi-pass membrane protein</topology>
    </subcellularLocation>
</comment>
<feature type="region of interest" description="Disordered" evidence="6">
    <location>
        <begin position="1"/>
        <end position="56"/>
    </location>
</feature>
<comment type="caution">
    <text evidence="9">The sequence shown here is derived from an EMBL/GenBank/DDBJ whole genome shotgun (WGS) entry which is preliminary data.</text>
</comment>
<dbReference type="EMBL" id="VANP01000011">
    <property type="protein sequence ID" value="TLP55139.1"/>
    <property type="molecule type" value="Genomic_DNA"/>
</dbReference>
<evidence type="ECO:0000313" key="10">
    <source>
        <dbReference type="Proteomes" id="UP000309033"/>
    </source>
</evidence>
<proteinExistence type="predicted"/>
<feature type="domain" description="RDD" evidence="8">
    <location>
        <begin position="74"/>
        <end position="214"/>
    </location>
</feature>
<evidence type="ECO:0000256" key="5">
    <source>
        <dbReference type="ARBA" id="ARBA00023136"/>
    </source>
</evidence>
<dbReference type="PANTHER" id="PTHR36115">
    <property type="entry name" value="PROLINE-RICH ANTIGEN HOMOLOG-RELATED"/>
    <property type="match status" value="1"/>
</dbReference>
<keyword evidence="2" id="KW-1003">Cell membrane</keyword>
<evidence type="ECO:0000256" key="2">
    <source>
        <dbReference type="ARBA" id="ARBA00022475"/>
    </source>
</evidence>